<dbReference type="InterPro" id="IPR016032">
    <property type="entry name" value="Sig_transdc_resp-reg_C-effctor"/>
</dbReference>
<feature type="domain" description="OmpR/PhoB-type" evidence="5">
    <location>
        <begin position="124"/>
        <end position="217"/>
    </location>
</feature>
<dbReference type="Gene3D" id="6.10.250.690">
    <property type="match status" value="1"/>
</dbReference>
<organism evidence="6 7">
    <name type="scientific">Alsobacter ponti</name>
    <dbReference type="NCBI Taxonomy" id="2962936"/>
    <lineage>
        <taxon>Bacteria</taxon>
        <taxon>Pseudomonadati</taxon>
        <taxon>Pseudomonadota</taxon>
        <taxon>Alphaproteobacteria</taxon>
        <taxon>Hyphomicrobiales</taxon>
        <taxon>Alsobacteraceae</taxon>
        <taxon>Alsobacter</taxon>
    </lineage>
</organism>
<keyword evidence="7" id="KW-1185">Reference proteome</keyword>
<evidence type="ECO:0000259" key="4">
    <source>
        <dbReference type="PROSITE" id="PS50110"/>
    </source>
</evidence>
<dbReference type="Gene3D" id="1.10.10.10">
    <property type="entry name" value="Winged helix-like DNA-binding domain superfamily/Winged helix DNA-binding domain"/>
    <property type="match status" value="1"/>
</dbReference>
<dbReference type="Proteomes" id="UP001205890">
    <property type="component" value="Unassembled WGS sequence"/>
</dbReference>
<evidence type="ECO:0000256" key="3">
    <source>
        <dbReference type="PROSITE-ProRule" id="PRU01091"/>
    </source>
</evidence>
<dbReference type="InterPro" id="IPR001867">
    <property type="entry name" value="OmpR/PhoB-type_DNA-bd"/>
</dbReference>
<feature type="modified residue" description="4-aspartylphosphate" evidence="2">
    <location>
        <position position="51"/>
    </location>
</feature>
<dbReference type="Gene3D" id="3.40.50.2300">
    <property type="match status" value="1"/>
</dbReference>
<reference evidence="6 7" key="1">
    <citation type="submission" date="2022-07" db="EMBL/GenBank/DDBJ databases">
        <authorList>
            <person name="Li W.-J."/>
            <person name="Deng Q.-Q."/>
        </authorList>
    </citation>
    <scope>NUCLEOTIDE SEQUENCE [LARGE SCALE GENOMIC DNA]</scope>
    <source>
        <strain evidence="6 7">SYSU M60028</strain>
    </source>
</reference>
<dbReference type="Pfam" id="PF00486">
    <property type="entry name" value="Trans_reg_C"/>
    <property type="match status" value="1"/>
</dbReference>
<accession>A0ABT1LET7</accession>
<dbReference type="PROSITE" id="PS51755">
    <property type="entry name" value="OMPR_PHOB"/>
    <property type="match status" value="1"/>
</dbReference>
<evidence type="ECO:0000313" key="6">
    <source>
        <dbReference type="EMBL" id="MCP8939441.1"/>
    </source>
</evidence>
<protein>
    <submittedName>
        <fullName evidence="6">Response regulator transcription factor</fullName>
    </submittedName>
</protein>
<dbReference type="PANTHER" id="PTHR48111:SF37">
    <property type="entry name" value="RESPONSE REGULATOR PROTEIN CARR"/>
    <property type="match status" value="1"/>
</dbReference>
<keyword evidence="1 3" id="KW-0238">DNA-binding</keyword>
<comment type="caution">
    <text evidence="6">The sequence shown here is derived from an EMBL/GenBank/DDBJ whole genome shotgun (WGS) entry which is preliminary data.</text>
</comment>
<dbReference type="RefSeq" id="WP_254742935.1">
    <property type="nucleotide sequence ID" value="NZ_JANCLU010000011.1"/>
</dbReference>
<evidence type="ECO:0000256" key="1">
    <source>
        <dbReference type="ARBA" id="ARBA00023125"/>
    </source>
</evidence>
<gene>
    <name evidence="6" type="ORF">NK718_13025</name>
</gene>
<dbReference type="InterPro" id="IPR011006">
    <property type="entry name" value="CheY-like_superfamily"/>
</dbReference>
<evidence type="ECO:0000259" key="5">
    <source>
        <dbReference type="PROSITE" id="PS51755"/>
    </source>
</evidence>
<dbReference type="SUPFAM" id="SSF52172">
    <property type="entry name" value="CheY-like"/>
    <property type="match status" value="1"/>
</dbReference>
<evidence type="ECO:0000313" key="7">
    <source>
        <dbReference type="Proteomes" id="UP001205890"/>
    </source>
</evidence>
<dbReference type="SMART" id="SM00862">
    <property type="entry name" value="Trans_reg_C"/>
    <property type="match status" value="1"/>
</dbReference>
<dbReference type="EMBL" id="JANCLU010000011">
    <property type="protein sequence ID" value="MCP8939441.1"/>
    <property type="molecule type" value="Genomic_DNA"/>
</dbReference>
<dbReference type="InterPro" id="IPR036388">
    <property type="entry name" value="WH-like_DNA-bd_sf"/>
</dbReference>
<dbReference type="PANTHER" id="PTHR48111">
    <property type="entry name" value="REGULATOR OF RPOS"/>
    <property type="match status" value="1"/>
</dbReference>
<name>A0ABT1LET7_9HYPH</name>
<dbReference type="InterPro" id="IPR001789">
    <property type="entry name" value="Sig_transdc_resp-reg_receiver"/>
</dbReference>
<dbReference type="Pfam" id="PF00072">
    <property type="entry name" value="Response_reg"/>
    <property type="match status" value="1"/>
</dbReference>
<dbReference type="InterPro" id="IPR039420">
    <property type="entry name" value="WalR-like"/>
</dbReference>
<dbReference type="SMART" id="SM00448">
    <property type="entry name" value="REC"/>
    <property type="match status" value="1"/>
</dbReference>
<keyword evidence="2" id="KW-0597">Phosphoprotein</keyword>
<evidence type="ECO:0000256" key="2">
    <source>
        <dbReference type="PROSITE-ProRule" id="PRU00169"/>
    </source>
</evidence>
<feature type="domain" description="Response regulatory" evidence="4">
    <location>
        <begin position="2"/>
        <end position="116"/>
    </location>
</feature>
<proteinExistence type="predicted"/>
<feature type="DNA-binding region" description="OmpR/PhoB-type" evidence="3">
    <location>
        <begin position="124"/>
        <end position="217"/>
    </location>
</feature>
<sequence length="217" mass="23853">MRVLLLEDDLELANRLREALSSAGFVVDHETDGDAGWYLGDTVDFDAVVLDLGLPRLPGLEVLKRWRSAGRAVPVLVLSARGTWSERVAGLNAGADDYMSKPFQTEEVVARLRALVRRASGHSAAVLRHGDLVLDASAGSVTVRGQPIELTAQELKVLSYLMHRPGRVVSQADLIEHVYAAEEPRDSNTIEVFVARLRRKLGKDAIRTLRGMGYRMG</sequence>
<dbReference type="CDD" id="cd00383">
    <property type="entry name" value="trans_reg_C"/>
    <property type="match status" value="1"/>
</dbReference>
<dbReference type="PROSITE" id="PS50110">
    <property type="entry name" value="RESPONSE_REGULATORY"/>
    <property type="match status" value="1"/>
</dbReference>
<dbReference type="SUPFAM" id="SSF46894">
    <property type="entry name" value="C-terminal effector domain of the bipartite response regulators"/>
    <property type="match status" value="1"/>
</dbReference>